<proteinExistence type="predicted"/>
<evidence type="ECO:0000259" key="1">
    <source>
        <dbReference type="Pfam" id="PF00483"/>
    </source>
</evidence>
<dbReference type="OrthoDB" id="9801899at2"/>
<dbReference type="InterPro" id="IPR029044">
    <property type="entry name" value="Nucleotide-diphossugar_trans"/>
</dbReference>
<feature type="domain" description="Nucleotidyl transferase" evidence="1">
    <location>
        <begin position="2"/>
        <end position="242"/>
    </location>
</feature>
<dbReference type="HOGENOM" id="CLU_029499_10_0_9"/>
<dbReference type="STRING" id="86416.Clopa_3076"/>
<protein>
    <submittedName>
        <fullName evidence="2">Nucleoside-diphosphate-sugar pyrophosphorylase family protein</fullName>
    </submittedName>
</protein>
<organism evidence="2 3">
    <name type="scientific">Clostridium pasteurianum BC1</name>
    <dbReference type="NCBI Taxonomy" id="86416"/>
    <lineage>
        <taxon>Bacteria</taxon>
        <taxon>Bacillati</taxon>
        <taxon>Bacillota</taxon>
        <taxon>Clostridia</taxon>
        <taxon>Eubacteriales</taxon>
        <taxon>Clostridiaceae</taxon>
        <taxon>Clostridium</taxon>
    </lineage>
</organism>
<dbReference type="SUPFAM" id="SSF53448">
    <property type="entry name" value="Nucleotide-diphospho-sugar transferases"/>
    <property type="match status" value="1"/>
</dbReference>
<evidence type="ECO:0000313" key="2">
    <source>
        <dbReference type="EMBL" id="AGK97901.1"/>
    </source>
</evidence>
<dbReference type="EMBL" id="CP003261">
    <property type="protein sequence ID" value="AGK97901.1"/>
    <property type="molecule type" value="Genomic_DNA"/>
</dbReference>
<dbReference type="Proteomes" id="UP000013523">
    <property type="component" value="Chromosome"/>
</dbReference>
<name>R4K881_CLOPA</name>
<dbReference type="RefSeq" id="WP_015616193.1">
    <property type="nucleotide sequence ID" value="NC_021182.1"/>
</dbReference>
<accession>R4K881</accession>
<sequence>MKVVILCGGKGSRLASPTENNPKPLAIVNGKPIIWHIMKIYMKYGFNDFVLPLGFGGDKIKEYFWNYEWKNKNFIKDTTNDDIKLLNKPENWRITFVDTGIDTMTGGRIKKIEKYIDEDTFMLTYGDGLSDINIKTLLDYHNSKAKIATVTGIQRKSQYGILTIENGIAKSFDEKSKLDGIINGGFFILNTKVFNYISDDESCIFEQDPLKNLAKQLQLAVYLHKGYWLSIDTYKDLSIANKTWK</sequence>
<dbReference type="eggNOG" id="COG1208">
    <property type="taxonomic scope" value="Bacteria"/>
</dbReference>
<reference evidence="2 3" key="1">
    <citation type="submission" date="2012-01" db="EMBL/GenBank/DDBJ databases">
        <title>Complete sequence of chromosome of Clostridium pasteurianum BC1.</title>
        <authorList>
            <consortium name="US DOE Joint Genome Institute"/>
            <person name="Lucas S."/>
            <person name="Han J."/>
            <person name="Lapidus A."/>
            <person name="Cheng J.-F."/>
            <person name="Goodwin L."/>
            <person name="Pitluck S."/>
            <person name="Peters L."/>
            <person name="Mikhailova N."/>
            <person name="Teshima H."/>
            <person name="Detter J.C."/>
            <person name="Han C."/>
            <person name="Tapia R."/>
            <person name="Land M."/>
            <person name="Hauser L."/>
            <person name="Kyrpides N."/>
            <person name="Ivanova N."/>
            <person name="Pagani I."/>
            <person name="Dunn J."/>
            <person name="Taghavi S."/>
            <person name="Francis A."/>
            <person name="van der Lelie D."/>
            <person name="Woyke T."/>
        </authorList>
    </citation>
    <scope>NUCLEOTIDE SEQUENCE [LARGE SCALE GENOMIC DNA]</scope>
    <source>
        <strain evidence="2 3">BC1</strain>
    </source>
</reference>
<dbReference type="AlphaFoldDB" id="R4K881"/>
<evidence type="ECO:0000313" key="3">
    <source>
        <dbReference type="Proteomes" id="UP000013523"/>
    </source>
</evidence>
<dbReference type="Gene3D" id="3.90.550.10">
    <property type="entry name" value="Spore Coat Polysaccharide Biosynthesis Protein SpsA, Chain A"/>
    <property type="match status" value="1"/>
</dbReference>
<dbReference type="KEGG" id="cpas:Clopa_3076"/>
<dbReference type="InterPro" id="IPR013446">
    <property type="entry name" value="G1P_cyt_trans-like"/>
</dbReference>
<dbReference type="PANTHER" id="PTHR47183:SF2">
    <property type="entry name" value="GLUCOSE-1-PHOSPHATE CYTIDYLYLTRANSFERASE-RELATED"/>
    <property type="match status" value="1"/>
</dbReference>
<keyword evidence="3" id="KW-1185">Reference proteome</keyword>
<dbReference type="Pfam" id="PF00483">
    <property type="entry name" value="NTP_transferase"/>
    <property type="match status" value="1"/>
</dbReference>
<dbReference type="GO" id="GO:0047343">
    <property type="term" value="F:glucose-1-phosphate cytidylyltransferase activity"/>
    <property type="evidence" value="ECO:0007669"/>
    <property type="project" value="InterPro"/>
</dbReference>
<dbReference type="PATRIC" id="fig|86416.3.peg.3065"/>
<dbReference type="InterPro" id="IPR005835">
    <property type="entry name" value="NTP_transferase_dom"/>
</dbReference>
<gene>
    <name evidence="2" type="ORF">Clopa_3076</name>
</gene>
<dbReference type="PANTHER" id="PTHR47183">
    <property type="entry name" value="GLUCOSE-1-PHOSPHATE CYTIDYLYLTRANSFERASE-RELATED"/>
    <property type="match status" value="1"/>
</dbReference>